<dbReference type="InterPro" id="IPR003593">
    <property type="entry name" value="AAA+_ATPase"/>
</dbReference>
<dbReference type="InterPro" id="IPR014223">
    <property type="entry name" value="ABC_CydC/D"/>
</dbReference>
<comment type="caution">
    <text evidence="11">The sequence shown here is derived from an EMBL/GenBank/DDBJ whole genome shotgun (WGS) entry which is preliminary data.</text>
</comment>
<dbReference type="Proteomes" id="UP001147653">
    <property type="component" value="Unassembled WGS sequence"/>
</dbReference>
<dbReference type="GO" id="GO:0016887">
    <property type="term" value="F:ATP hydrolysis activity"/>
    <property type="evidence" value="ECO:0007669"/>
    <property type="project" value="InterPro"/>
</dbReference>
<feature type="domain" description="ABC transporter" evidence="9">
    <location>
        <begin position="355"/>
        <end position="580"/>
    </location>
</feature>
<dbReference type="SUPFAM" id="SSF90123">
    <property type="entry name" value="ABC transporter transmembrane region"/>
    <property type="match status" value="2"/>
</dbReference>
<protein>
    <submittedName>
        <fullName evidence="11">Thiol reductant ABC exporter subunit CydD</fullName>
    </submittedName>
</protein>
<dbReference type="Pfam" id="PF00005">
    <property type="entry name" value="ABC_tran"/>
    <property type="match status" value="2"/>
</dbReference>
<dbReference type="InterPro" id="IPR036640">
    <property type="entry name" value="ABC1_TM_sf"/>
</dbReference>
<dbReference type="GO" id="GO:0005524">
    <property type="term" value="F:ATP binding"/>
    <property type="evidence" value="ECO:0007669"/>
    <property type="project" value="UniProtKB-KW"/>
</dbReference>
<evidence type="ECO:0000313" key="11">
    <source>
        <dbReference type="EMBL" id="MDA0184177.1"/>
    </source>
</evidence>
<dbReference type="PROSITE" id="PS50929">
    <property type="entry name" value="ABC_TM1F"/>
    <property type="match status" value="2"/>
</dbReference>
<evidence type="ECO:0000256" key="1">
    <source>
        <dbReference type="ARBA" id="ARBA00004651"/>
    </source>
</evidence>
<feature type="transmembrane region" description="Helical" evidence="8">
    <location>
        <begin position="156"/>
        <end position="175"/>
    </location>
</feature>
<feature type="region of interest" description="Disordered" evidence="7">
    <location>
        <begin position="1"/>
        <end position="33"/>
    </location>
</feature>
<feature type="transmembrane region" description="Helical" evidence="8">
    <location>
        <begin position="86"/>
        <end position="106"/>
    </location>
</feature>
<dbReference type="Pfam" id="PF00664">
    <property type="entry name" value="ABC_membrane"/>
    <property type="match status" value="1"/>
</dbReference>
<accession>A0A9X3NFQ6</accession>
<feature type="transmembrane region" description="Helical" evidence="8">
    <location>
        <begin position="181"/>
        <end position="200"/>
    </location>
</feature>
<feature type="transmembrane region" description="Helical" evidence="8">
    <location>
        <begin position="782"/>
        <end position="803"/>
    </location>
</feature>
<evidence type="ECO:0000256" key="4">
    <source>
        <dbReference type="ARBA" id="ARBA00022840"/>
    </source>
</evidence>
<dbReference type="CDD" id="cd03228">
    <property type="entry name" value="ABCC_MRP_Like"/>
    <property type="match status" value="1"/>
</dbReference>
<evidence type="ECO:0000256" key="3">
    <source>
        <dbReference type="ARBA" id="ARBA00022741"/>
    </source>
</evidence>
<feature type="non-terminal residue" evidence="11">
    <location>
        <position position="1"/>
    </location>
</feature>
<feature type="domain" description="ABC transporter" evidence="9">
    <location>
        <begin position="950"/>
        <end position="1179"/>
    </location>
</feature>
<evidence type="ECO:0000256" key="5">
    <source>
        <dbReference type="ARBA" id="ARBA00022989"/>
    </source>
</evidence>
<keyword evidence="3" id="KW-0547">Nucleotide-binding</keyword>
<keyword evidence="12" id="KW-1185">Reference proteome</keyword>
<keyword evidence="4" id="KW-0067">ATP-binding</keyword>
<keyword evidence="2 8" id="KW-0812">Transmembrane</keyword>
<feature type="transmembrane region" description="Helical" evidence="8">
    <location>
        <begin position="642"/>
        <end position="666"/>
    </location>
</feature>
<dbReference type="NCBIfam" id="TIGR02857">
    <property type="entry name" value="CydD"/>
    <property type="match status" value="1"/>
</dbReference>
<feature type="transmembrane region" description="Helical" evidence="8">
    <location>
        <begin position="52"/>
        <end position="74"/>
    </location>
</feature>
<dbReference type="EMBL" id="JAPDDP010000069">
    <property type="protein sequence ID" value="MDA0184177.1"/>
    <property type="molecule type" value="Genomic_DNA"/>
</dbReference>
<proteinExistence type="predicted"/>
<dbReference type="GO" id="GO:0034775">
    <property type="term" value="P:glutathione transmembrane transport"/>
    <property type="evidence" value="ECO:0007669"/>
    <property type="project" value="InterPro"/>
</dbReference>
<feature type="domain" description="ABC transmembrane type-1" evidence="10">
    <location>
        <begin position="56"/>
        <end position="324"/>
    </location>
</feature>
<dbReference type="InterPro" id="IPR014216">
    <property type="entry name" value="ABC_transptr_CydD"/>
</dbReference>
<dbReference type="NCBIfam" id="TIGR02868">
    <property type="entry name" value="CydC"/>
    <property type="match status" value="1"/>
</dbReference>
<dbReference type="SUPFAM" id="SSF52540">
    <property type="entry name" value="P-loop containing nucleoside triphosphate hydrolases"/>
    <property type="match status" value="2"/>
</dbReference>
<dbReference type="CDD" id="cd18584">
    <property type="entry name" value="ABC_6TM_AarD_CydD"/>
    <property type="match status" value="1"/>
</dbReference>
<feature type="transmembrane region" description="Helical" evidence="8">
    <location>
        <begin position="755"/>
        <end position="776"/>
    </location>
</feature>
<dbReference type="InterPro" id="IPR027417">
    <property type="entry name" value="P-loop_NTPase"/>
</dbReference>
<dbReference type="InterPro" id="IPR039421">
    <property type="entry name" value="Type_1_exporter"/>
</dbReference>
<evidence type="ECO:0000313" key="12">
    <source>
        <dbReference type="Proteomes" id="UP001147653"/>
    </source>
</evidence>
<dbReference type="Gene3D" id="1.20.1560.10">
    <property type="entry name" value="ABC transporter type 1, transmembrane domain"/>
    <property type="match status" value="2"/>
</dbReference>
<feature type="region of interest" description="Disordered" evidence="7">
    <location>
        <begin position="586"/>
        <end position="632"/>
    </location>
</feature>
<organism evidence="11 12">
    <name type="scientific">Solirubrobacter phytolaccae</name>
    <dbReference type="NCBI Taxonomy" id="1404360"/>
    <lineage>
        <taxon>Bacteria</taxon>
        <taxon>Bacillati</taxon>
        <taxon>Actinomycetota</taxon>
        <taxon>Thermoleophilia</taxon>
        <taxon>Solirubrobacterales</taxon>
        <taxon>Solirubrobacteraceae</taxon>
        <taxon>Solirubrobacter</taxon>
    </lineage>
</organism>
<evidence type="ECO:0000256" key="7">
    <source>
        <dbReference type="SAM" id="MobiDB-lite"/>
    </source>
</evidence>
<feature type="transmembrane region" description="Helical" evidence="8">
    <location>
        <begin position="859"/>
        <end position="882"/>
    </location>
</feature>
<dbReference type="InterPro" id="IPR017871">
    <property type="entry name" value="ABC_transporter-like_CS"/>
</dbReference>
<feature type="transmembrane region" description="Helical" evidence="8">
    <location>
        <begin position="295"/>
        <end position="312"/>
    </location>
</feature>
<evidence type="ECO:0000256" key="6">
    <source>
        <dbReference type="ARBA" id="ARBA00023136"/>
    </source>
</evidence>
<feature type="compositionally biased region" description="Low complexity" evidence="7">
    <location>
        <begin position="615"/>
        <end position="628"/>
    </location>
</feature>
<feature type="transmembrane region" description="Helical" evidence="8">
    <location>
        <begin position="261"/>
        <end position="289"/>
    </location>
</feature>
<feature type="transmembrane region" description="Helical" evidence="8">
    <location>
        <begin position="888"/>
        <end position="909"/>
    </location>
</feature>
<sequence length="1179" mass="121185">DLARGEAAASGAANGARGRAGHSDAAVGGRERGGPIPPVYRRLLAVAPRARTALGIATGAGLLAAALLVVQAWIVADAVATRELALGLIAVVAIRAALAGVVELAGRRAAEVALARLRELVAGRALAGRARDARRGDIATAATQGLDALAEYYARAVPQLALAAAVPIGVVAVIATRDLVVGVLLAITLPIVIVFMVLVGRKSAEHARERQHALAVLGAHFLEVVRGLPTLRAHGREQAQAASLQAVGERYRDESLGALRVAFLSALVLEFLAMLGTAIAAAVVGVQLAEGHLDLATGLFVLVLAPEVYTPLRAAGARFHAAEDGAVAVQRLFDLLDEPAPFADSGTCAPVAGPIVLRGVGVDGHGRPDPLRNLDLTIEPGTSVALVGPSGVGKSTLLRLLARVQDPDTGTITIGGIDARELDRDAWWRQVTWLDQRPPLPTGTLGEALRLHGGEPALRAADAEEIIAAVPESTRVGAGGRPFSRGQEQRLGLAAALGADTPLLLLDEPTAHLDHASTRRVAEGILAAARGRTLVVATHDARLASICDVVIDLAELARQEPARLEWTSGSLRAGLVGRTGAGSLRAADGATARRDARAGEDARETRQLSLKRDSPSLSSGGSGLSLPGAHTDARPAREWPKWAGVALGVAGTLSALAVLATSGWLVTRAAEQPPVLALLVGIVTVRALGLVRSLARYGERLASHDVALRQLAEVRVGFFERLAARIGRPGVPGAADLLTRFTSDVDELQHLHPRVVLPAAVAAVASLAVVVAAALILPETALVVAAGLATATVLVPLATHALARHSAPGKARAAFGAELVEALTLGPQLAVAGQGPNRLQALTDASRTLARVDRGQARAAAFGAVTTTLAAGATLTGVLAIGTQSDLATVWLGALALLTLGAFEAPAALPEAALRFIGVRAARERLAAATAGPPQLQRAGTEPLPRRATLTATGLVHRPGGPGAPIVLDGVDLTVNPGEHVAIVGPSGTGKTTLANLLARLADPDAGTVALGDVDLKDADPDAIRRHIRLAGQDAHLLAGTIAANVRIGRPEATDHDVHRTLVEAGLADWINALPDGIHTRVGEDGLAVSGGQRQRIGLARALISPADIIILDEPTAMLDPDTARAVREDILVTDRTLIVITHDPTGLEAFDAVVELRDGSGYMRTSCAVSSSGSPLSV</sequence>
<dbReference type="InterPro" id="IPR011527">
    <property type="entry name" value="ABC1_TM_dom"/>
</dbReference>
<dbReference type="RefSeq" id="WP_270028595.1">
    <property type="nucleotide sequence ID" value="NZ_JAPDDP010000069.1"/>
</dbReference>
<gene>
    <name evidence="11" type="primary">cydD</name>
    <name evidence="11" type="ORF">OJ997_27965</name>
</gene>
<dbReference type="PANTHER" id="PTHR24221:SF590">
    <property type="entry name" value="COMPONENT LINKED WITH THE ASSEMBLY OF CYTOCHROME' TRANSPORT TRANSMEMBRANE ATP-BINDING PROTEIN ABC TRANSPORTER CYDD-RELATED"/>
    <property type="match status" value="1"/>
</dbReference>
<evidence type="ECO:0000259" key="9">
    <source>
        <dbReference type="PROSITE" id="PS50893"/>
    </source>
</evidence>
<feature type="domain" description="ABC transmembrane type-1" evidence="10">
    <location>
        <begin position="642"/>
        <end position="883"/>
    </location>
</feature>
<feature type="compositionally biased region" description="Low complexity" evidence="7">
    <location>
        <begin position="1"/>
        <end position="17"/>
    </location>
</feature>
<keyword evidence="5 8" id="KW-1133">Transmembrane helix</keyword>
<evidence type="ECO:0000256" key="2">
    <source>
        <dbReference type="ARBA" id="ARBA00022692"/>
    </source>
</evidence>
<keyword evidence="6 8" id="KW-0472">Membrane</keyword>
<dbReference type="GO" id="GO:0140359">
    <property type="term" value="F:ABC-type transporter activity"/>
    <property type="evidence" value="ECO:0007669"/>
    <property type="project" value="InterPro"/>
</dbReference>
<dbReference type="InterPro" id="IPR003439">
    <property type="entry name" value="ABC_transporter-like_ATP-bd"/>
</dbReference>
<feature type="compositionally biased region" description="Basic and acidic residues" evidence="7">
    <location>
        <begin position="591"/>
        <end position="614"/>
    </location>
</feature>
<comment type="subcellular location">
    <subcellularLocation>
        <location evidence="1">Cell membrane</location>
        <topology evidence="1">Multi-pass membrane protein</topology>
    </subcellularLocation>
</comment>
<dbReference type="PROSITE" id="PS50893">
    <property type="entry name" value="ABC_TRANSPORTER_2"/>
    <property type="match status" value="2"/>
</dbReference>
<dbReference type="GO" id="GO:0045454">
    <property type="term" value="P:cell redox homeostasis"/>
    <property type="evidence" value="ECO:0007669"/>
    <property type="project" value="InterPro"/>
</dbReference>
<dbReference type="GO" id="GO:0042883">
    <property type="term" value="P:cysteine transport"/>
    <property type="evidence" value="ECO:0007669"/>
    <property type="project" value="InterPro"/>
</dbReference>
<dbReference type="Gene3D" id="3.40.50.300">
    <property type="entry name" value="P-loop containing nucleotide triphosphate hydrolases"/>
    <property type="match status" value="2"/>
</dbReference>
<evidence type="ECO:0000256" key="8">
    <source>
        <dbReference type="SAM" id="Phobius"/>
    </source>
</evidence>
<feature type="transmembrane region" description="Helical" evidence="8">
    <location>
        <begin position="672"/>
        <end position="691"/>
    </location>
</feature>
<dbReference type="SMART" id="SM00382">
    <property type="entry name" value="AAA"/>
    <property type="match status" value="2"/>
</dbReference>
<dbReference type="GO" id="GO:0005886">
    <property type="term" value="C:plasma membrane"/>
    <property type="evidence" value="ECO:0007669"/>
    <property type="project" value="UniProtKB-SubCell"/>
</dbReference>
<dbReference type="PANTHER" id="PTHR24221">
    <property type="entry name" value="ATP-BINDING CASSETTE SUB-FAMILY B"/>
    <property type="match status" value="1"/>
</dbReference>
<dbReference type="PROSITE" id="PS00211">
    <property type="entry name" value="ABC_TRANSPORTER_1"/>
    <property type="match status" value="1"/>
</dbReference>
<evidence type="ECO:0000259" key="10">
    <source>
        <dbReference type="PROSITE" id="PS50929"/>
    </source>
</evidence>
<reference evidence="11" key="1">
    <citation type="submission" date="2022-10" db="EMBL/GenBank/DDBJ databases">
        <title>The WGS of Solirubrobacter phytolaccae KCTC 29190.</title>
        <authorList>
            <person name="Jiang Z."/>
        </authorList>
    </citation>
    <scope>NUCLEOTIDE SEQUENCE</scope>
    <source>
        <strain evidence="11">KCTC 29190</strain>
    </source>
</reference>
<name>A0A9X3NFQ6_9ACTN</name>
<dbReference type="AlphaFoldDB" id="A0A9X3NFQ6"/>